<dbReference type="AlphaFoldDB" id="A0A1M6J5J6"/>
<evidence type="ECO:0000259" key="1">
    <source>
        <dbReference type="Pfam" id="PF12146"/>
    </source>
</evidence>
<keyword evidence="2" id="KW-0031">Aminopeptidase</keyword>
<name>A0A1M6J5J6_REIAG</name>
<dbReference type="GO" id="GO:0004177">
    <property type="term" value="F:aminopeptidase activity"/>
    <property type="evidence" value="ECO:0007669"/>
    <property type="project" value="UniProtKB-KW"/>
</dbReference>
<evidence type="ECO:0000313" key="3">
    <source>
        <dbReference type="Proteomes" id="UP000184474"/>
    </source>
</evidence>
<feature type="domain" description="Serine aminopeptidase S33" evidence="1">
    <location>
        <begin position="64"/>
        <end position="175"/>
    </location>
</feature>
<dbReference type="SUPFAM" id="SSF53474">
    <property type="entry name" value="alpha/beta-Hydrolases"/>
    <property type="match status" value="1"/>
</dbReference>
<keyword evidence="3" id="KW-1185">Reference proteome</keyword>
<dbReference type="STRING" id="156994.SAMN04488028_10153"/>
<dbReference type="Proteomes" id="UP000184474">
    <property type="component" value="Unassembled WGS sequence"/>
</dbReference>
<accession>A0A1M6J5J6</accession>
<keyword evidence="2" id="KW-0645">Protease</keyword>
<dbReference type="InterPro" id="IPR029058">
    <property type="entry name" value="AB_hydrolase_fold"/>
</dbReference>
<reference evidence="3" key="1">
    <citation type="submission" date="2016-11" db="EMBL/GenBank/DDBJ databases">
        <authorList>
            <person name="Varghese N."/>
            <person name="Submissions S."/>
        </authorList>
    </citation>
    <scope>NUCLEOTIDE SEQUENCE [LARGE SCALE GENOMIC DNA]</scope>
    <source>
        <strain evidence="3">DSM 26134</strain>
    </source>
</reference>
<dbReference type="RefSeq" id="WP_084190251.1">
    <property type="nucleotide sequence ID" value="NZ_FRAA01000001.1"/>
</dbReference>
<protein>
    <submittedName>
        <fullName evidence="2">Serine aminopeptidase, S33</fullName>
    </submittedName>
</protein>
<sequence length="274" mass="31515">MPITRLILLFVFLLFGKACLALSPSRTYKTLPQDHRMKYESIKIPTPDGAILQAWYFPSSRGNQLMVISHDGVENMAAYLERVRIFVNYGFNVVTYDYRGFGGSSDFQIDPLNYIYKEFFTDFDAVIAYVSERFDHEIIVYGWGIGAGIGLNHGYNRHQITGIIADNPYVDFAALGSRFKAIHSPMKIPSSVMIPEFNTITVVSQPAGKDLRGILYFHGNENYVFKEEDMQRLYDQTDFEFKQLHVFEKSGHMDNFTVNESTYARIIYGFVMNF</sequence>
<dbReference type="EMBL" id="FRAA01000001">
    <property type="protein sequence ID" value="SHJ41994.1"/>
    <property type="molecule type" value="Genomic_DNA"/>
</dbReference>
<dbReference type="Gene3D" id="3.40.50.1820">
    <property type="entry name" value="alpha/beta hydrolase"/>
    <property type="match status" value="1"/>
</dbReference>
<organism evidence="2 3">
    <name type="scientific">Reichenbachiella agariperforans</name>
    <dbReference type="NCBI Taxonomy" id="156994"/>
    <lineage>
        <taxon>Bacteria</taxon>
        <taxon>Pseudomonadati</taxon>
        <taxon>Bacteroidota</taxon>
        <taxon>Cytophagia</taxon>
        <taxon>Cytophagales</taxon>
        <taxon>Reichenbachiellaceae</taxon>
        <taxon>Reichenbachiella</taxon>
    </lineage>
</organism>
<gene>
    <name evidence="2" type="ORF">SAMN04488028_10153</name>
</gene>
<proteinExistence type="predicted"/>
<evidence type="ECO:0000313" key="2">
    <source>
        <dbReference type="EMBL" id="SHJ41994.1"/>
    </source>
</evidence>
<dbReference type="InterPro" id="IPR022742">
    <property type="entry name" value="Hydrolase_4"/>
</dbReference>
<keyword evidence="2" id="KW-0378">Hydrolase</keyword>
<dbReference type="Pfam" id="PF12146">
    <property type="entry name" value="Hydrolase_4"/>
    <property type="match status" value="1"/>
</dbReference>
<dbReference type="PANTHER" id="PTHR12277">
    <property type="entry name" value="ALPHA/BETA HYDROLASE DOMAIN-CONTAINING PROTEIN"/>
    <property type="match status" value="1"/>
</dbReference>